<accession>A0A8H9YCZ7</accession>
<dbReference type="PANTHER" id="PTHR40396">
    <property type="entry name" value="ATPASE-LIKE PROTEIN"/>
    <property type="match status" value="1"/>
</dbReference>
<dbReference type="SUPFAM" id="SSF52540">
    <property type="entry name" value="P-loop containing nucleoside triphosphate hydrolases"/>
    <property type="match status" value="1"/>
</dbReference>
<feature type="compositionally biased region" description="Acidic residues" evidence="1">
    <location>
        <begin position="262"/>
        <end position="272"/>
    </location>
</feature>
<dbReference type="GO" id="GO:0005524">
    <property type="term" value="F:ATP binding"/>
    <property type="evidence" value="ECO:0007669"/>
    <property type="project" value="InterPro"/>
</dbReference>
<feature type="domain" description="ATPase AAA-type core" evidence="2">
    <location>
        <begin position="46"/>
        <end position="401"/>
    </location>
</feature>
<sequence length="468" mass="51827">MILLSLTVRNHRSIRDEITLDLTTPSLRTLKPRDDRTWAESTYPLLGILGANATGKSAILDALTYMFAAIHRSATVWQEAPAMLRRPFALDPESRDASSTYEIDFVLDDRRHRYGFEVDADGIVAEWLYDLPRSRWRTRLERDRDSGRLVIDGRPAPLSTVTDRELVLSRALLLRTSPLHTLARSLVDRVDVVRINDSYRRSRLQSLADSLAEGATTFADIRGLLQIADIGVKDVSLREDAIPDALLDLTRKLKEVFSPDTTTDDDTTDDDSSTGRENDGAPSTGTPDPSPEAPDGPARPEDPDAVLRHVVRSLTFTHHGDTGEAPEFSIDDESAGTVAWLVLAVPALEALRRGGLLIVDEIDSSLHPHLLDILLTTFADPAINTRHAQLIFTAHDANILSPLSTVPLAEEQIWFTDKTREGVTELTCLADFPKHPDANRQKRYLSGVYGGVPHLSPSIFARLIDTDS</sequence>
<reference evidence="3" key="1">
    <citation type="submission" date="2020-08" db="EMBL/GenBank/DDBJ databases">
        <title>Sequencing the genomes of 1000 actinobacteria strains.</title>
        <authorList>
            <person name="Klenk H.-P."/>
        </authorList>
    </citation>
    <scope>NUCLEOTIDE SEQUENCE</scope>
    <source>
        <strain evidence="3">DSM 20582</strain>
    </source>
</reference>
<gene>
    <name evidence="3" type="ORF">FHU32_001942</name>
</gene>
<evidence type="ECO:0000313" key="4">
    <source>
        <dbReference type="Proteomes" id="UP000612712"/>
    </source>
</evidence>
<evidence type="ECO:0000256" key="1">
    <source>
        <dbReference type="SAM" id="MobiDB-lite"/>
    </source>
</evidence>
<feature type="region of interest" description="Disordered" evidence="1">
    <location>
        <begin position="258"/>
        <end position="303"/>
    </location>
</feature>
<evidence type="ECO:0000313" key="3">
    <source>
        <dbReference type="EMBL" id="MBB3116696.1"/>
    </source>
</evidence>
<protein>
    <recommendedName>
        <fullName evidence="2">ATPase AAA-type core domain-containing protein</fullName>
    </recommendedName>
</protein>
<dbReference type="Proteomes" id="UP000612712">
    <property type="component" value="Unassembled WGS sequence"/>
</dbReference>
<dbReference type="PANTHER" id="PTHR40396:SF1">
    <property type="entry name" value="ATPASE AAA-TYPE CORE DOMAIN-CONTAINING PROTEIN"/>
    <property type="match status" value="1"/>
</dbReference>
<name>A0A8H9YCZ7_9CORY</name>
<dbReference type="RefSeq" id="WP_010271851.1">
    <property type="nucleotide sequence ID" value="NZ_AENJ01000299.1"/>
</dbReference>
<dbReference type="InterPro" id="IPR003959">
    <property type="entry name" value="ATPase_AAA_core"/>
</dbReference>
<comment type="caution">
    <text evidence="3">The sequence shown here is derived from an EMBL/GenBank/DDBJ whole genome shotgun (WGS) entry which is preliminary data.</text>
</comment>
<dbReference type="EMBL" id="JACHWT010000008">
    <property type="protein sequence ID" value="MBB3116696.1"/>
    <property type="molecule type" value="Genomic_DNA"/>
</dbReference>
<dbReference type="InterPro" id="IPR027417">
    <property type="entry name" value="P-loop_NTPase"/>
</dbReference>
<evidence type="ECO:0000259" key="2">
    <source>
        <dbReference type="Pfam" id="PF13304"/>
    </source>
</evidence>
<proteinExistence type="predicted"/>
<dbReference type="GO" id="GO:0016887">
    <property type="term" value="F:ATP hydrolysis activity"/>
    <property type="evidence" value="ECO:0007669"/>
    <property type="project" value="InterPro"/>
</dbReference>
<organism evidence="3 4">
    <name type="scientific">Corynebacterium bovis DSM 20582 = CIP 54.80</name>
    <dbReference type="NCBI Taxonomy" id="927655"/>
    <lineage>
        <taxon>Bacteria</taxon>
        <taxon>Bacillati</taxon>
        <taxon>Actinomycetota</taxon>
        <taxon>Actinomycetes</taxon>
        <taxon>Mycobacteriales</taxon>
        <taxon>Corynebacteriaceae</taxon>
        <taxon>Corynebacterium</taxon>
    </lineage>
</organism>
<dbReference type="AlphaFoldDB" id="A0A8H9YCZ7"/>
<dbReference type="Pfam" id="PF13304">
    <property type="entry name" value="AAA_21"/>
    <property type="match status" value="1"/>
</dbReference>
<dbReference type="Gene3D" id="3.40.50.300">
    <property type="entry name" value="P-loop containing nucleotide triphosphate hydrolases"/>
    <property type="match status" value="1"/>
</dbReference>